<feature type="region of interest" description="Disordered" evidence="5">
    <location>
        <begin position="1524"/>
        <end position="1557"/>
    </location>
</feature>
<dbReference type="EMBL" id="FNCQ01000001">
    <property type="protein sequence ID" value="SDG22234.1"/>
    <property type="molecule type" value="Genomic_DNA"/>
</dbReference>
<evidence type="ECO:0000256" key="5">
    <source>
        <dbReference type="SAM" id="MobiDB-lite"/>
    </source>
</evidence>
<keyword evidence="4 6" id="KW-0472">Membrane</keyword>
<reference evidence="9" key="1">
    <citation type="submission" date="2016-10" db="EMBL/GenBank/DDBJ databases">
        <authorList>
            <person name="Varghese N."/>
            <person name="Submissions S."/>
        </authorList>
    </citation>
    <scope>NUCLEOTIDE SEQUENCE [LARGE SCALE GENOMIC DNA]</scope>
    <source>
        <strain evidence="9">BP1-148</strain>
    </source>
</reference>
<dbReference type="Proteomes" id="UP000198779">
    <property type="component" value="Unassembled WGS sequence"/>
</dbReference>
<proteinExistence type="predicted"/>
<evidence type="ECO:0000313" key="9">
    <source>
        <dbReference type="Proteomes" id="UP000198779"/>
    </source>
</evidence>
<keyword evidence="2 6" id="KW-0812">Transmembrane</keyword>
<name>A0A1G7SH50_9BACT</name>
<protein>
    <recommendedName>
        <fullName evidence="7">Translocation and assembly module TamB C-terminal domain-containing protein</fullName>
    </recommendedName>
</protein>
<feature type="transmembrane region" description="Helical" evidence="6">
    <location>
        <begin position="7"/>
        <end position="28"/>
    </location>
</feature>
<evidence type="ECO:0000256" key="6">
    <source>
        <dbReference type="SAM" id="Phobius"/>
    </source>
</evidence>
<dbReference type="PANTHER" id="PTHR36985">
    <property type="entry name" value="TRANSLOCATION AND ASSEMBLY MODULE SUBUNIT TAMB"/>
    <property type="match status" value="1"/>
</dbReference>
<gene>
    <name evidence="8" type="ORF">SAMN04487901_101311</name>
</gene>
<keyword evidence="9" id="KW-1185">Reference proteome</keyword>
<evidence type="ECO:0000256" key="4">
    <source>
        <dbReference type="ARBA" id="ARBA00023136"/>
    </source>
</evidence>
<evidence type="ECO:0000256" key="3">
    <source>
        <dbReference type="ARBA" id="ARBA00022989"/>
    </source>
</evidence>
<accession>A0A1G7SH50</accession>
<evidence type="ECO:0000259" key="7">
    <source>
        <dbReference type="Pfam" id="PF04357"/>
    </source>
</evidence>
<sequence>MKSRLKHIAIIAAVTIVAVLALPLLIYVPPIQNWLVQQVAEVASEKTGYDITVEHVDLCFPLDLGVDGVTVVQQGDTIADIHRAVVGIGLMPLLAGDIVVDELELQESRINTLDLISDVQVKGALGRFSLSPSKIQLASNRVKLGDALLSDADITVLLSDTAAVDTTESEPLLWIIDANKLSIINSQFSIHMPGDSMLIALSAEKMQADGSHINLAKERYEVDKFTWQNGTFRFDMPFEPRQEPGLLDYFHIDMSAINWQIDSLLYASPVTRMNVRHAAMKDVCGLVVNELSGAVSLDDKAIHLPGMTLQTPYTNIYARADVDFNVADSVAPGQMDITLDAQMGKQDVAWFYNGIDMSRLPEWPLQLKGDVKGNMQHLALNVQQLLWPTMLEANARGTISNLTDPDHMEADVDLYAKSYDLQPLLATFDVPTKDIRIPHGLSIDGNVQVDGQHYMTSLTAYEGKGTAKLGAFFDARQMAYDAQADVQNVDLKHFLPNYPLSTLNSQLSISGKGTDFMQRSTWMDADVNIAHLGYDKYNMDDIKMQAHLKNGHAMIDLMTCNALVDGTLNMDVSISKEGKRNSILSTLSTQMSHIDLYALGVTPDPLTIGLAGDFEVNSNLNDTHRLSGLIDHIYLRDSMKSYRPEKVGILMNLRPDTTYLRAQSGSLIVKLDASGGYQPLVNQLSVLTDSAVSQFNRRVIDQPTLKALLPTARLYLTSGRDNPMSDFLKSVANTDFQELLIDVNTSPITGINGEAHLFSLNADSTRIDSIYVTLIDKPNHGLTFQSRIANNRRNPQFVFTATIDGLLQEHGASLGVRFYDDKDQLALRLGAKVEMEHNGLRFHLLPSNPTIGYRVFTLNDDNFLFLQNNLRLQAKVSLLADDGTGVRVYSEDQNSTLLQDLTISLNRFDLDKLTAAIPYMPHITGLLDGDYHLMMDEQKQISVASDMQVRNMSYEGCDMGTLSTEFVYMQREDDTHAVEGTLAQNGREVATFSGNYRNKKVTGGNEQIDGTLNLMRAPLDLLNGFIPDQLIGFEGYAEGEMSVEGSLSQPNVNGEVYVDSAFLISQPYGIRLRFDNDPVRIQQSKLLLENFTMYAYNDNPLNIMGNIDFHDLDHMTMDLRMRATNYQLINSRQTAKSIAYGKGYVNFYASMSGPVERLKMRGRLDVLGTTDLTYLLLDSPLSTDNQLDELVKFTDFNDTTQTVVHRPAPGGLDMDLRISIDPGTHVKCGLNADLSNYVDLFGGGDLRMIYSTDELRLTGRYTMTSGQMKYSLPVIPLKTFTIQDGSYVEFTGDAMDPTLNITATEHTNASVGQEGEQTRSVAFNCGVAITGSLNKMGLEFIIEAPEDYSINSELSALSTEQRSKLAVTMLTTGMYLADGNTSGFSMNSALSSFLESEINNITGNALKSVDLSVGLNNSTDATGQTHTDYSFKFAKRFWNNRLKVQIGGKVSSGNDAAQQNGQNQSFFDNVTMEYRLSPTSNQYVKLFYDQNSYDWLEGYTSKYGGGYIWKKKLQRLSELIKPQKTELRPQTSDIRRQASALRPQTSDIKPQRNDSIR</sequence>
<dbReference type="RefSeq" id="WP_091814072.1">
    <property type="nucleotide sequence ID" value="NZ_FNCQ01000001.1"/>
</dbReference>
<dbReference type="STRING" id="645274.SAMN04487901_101311"/>
<feature type="domain" description="Translocation and assembly module TamB C-terminal" evidence="7">
    <location>
        <begin position="1097"/>
        <end position="1489"/>
    </location>
</feature>
<organism evidence="8 9">
    <name type="scientific">Prevotella communis</name>
    <dbReference type="NCBI Taxonomy" id="2913614"/>
    <lineage>
        <taxon>Bacteria</taxon>
        <taxon>Pseudomonadati</taxon>
        <taxon>Bacteroidota</taxon>
        <taxon>Bacteroidia</taxon>
        <taxon>Bacteroidales</taxon>
        <taxon>Prevotellaceae</taxon>
        <taxon>Prevotella</taxon>
    </lineage>
</organism>
<dbReference type="GO" id="GO:0009306">
    <property type="term" value="P:protein secretion"/>
    <property type="evidence" value="ECO:0007669"/>
    <property type="project" value="InterPro"/>
</dbReference>
<dbReference type="Pfam" id="PF04357">
    <property type="entry name" value="TamB"/>
    <property type="match status" value="1"/>
</dbReference>
<keyword evidence="3 6" id="KW-1133">Transmembrane helix</keyword>
<evidence type="ECO:0000313" key="8">
    <source>
        <dbReference type="EMBL" id="SDG22234.1"/>
    </source>
</evidence>
<evidence type="ECO:0000256" key="1">
    <source>
        <dbReference type="ARBA" id="ARBA00004167"/>
    </source>
</evidence>
<evidence type="ECO:0000256" key="2">
    <source>
        <dbReference type="ARBA" id="ARBA00022692"/>
    </source>
</evidence>
<dbReference type="PANTHER" id="PTHR36985:SF1">
    <property type="entry name" value="TRANSLOCATION AND ASSEMBLY MODULE SUBUNIT TAMB"/>
    <property type="match status" value="1"/>
</dbReference>
<dbReference type="GO" id="GO:0005886">
    <property type="term" value="C:plasma membrane"/>
    <property type="evidence" value="ECO:0007669"/>
    <property type="project" value="InterPro"/>
</dbReference>
<dbReference type="InterPro" id="IPR007452">
    <property type="entry name" value="TamB_C"/>
</dbReference>
<comment type="subcellular location">
    <subcellularLocation>
        <location evidence="1">Membrane</location>
        <topology evidence="1">Single-pass membrane protein</topology>
    </subcellularLocation>
</comment>